<dbReference type="EMBL" id="SDEE01000184">
    <property type="protein sequence ID" value="RXW19761.1"/>
    <property type="molecule type" value="Genomic_DNA"/>
</dbReference>
<comment type="caution">
    <text evidence="3">The sequence shown here is derived from an EMBL/GenBank/DDBJ whole genome shotgun (WGS) entry which is preliminary data.</text>
</comment>
<proteinExistence type="predicted"/>
<gene>
    <name evidence="3" type="ORF">EST38_g6087</name>
</gene>
<evidence type="ECO:0000313" key="3">
    <source>
        <dbReference type="EMBL" id="RXW19761.1"/>
    </source>
</evidence>
<reference evidence="3 4" key="1">
    <citation type="submission" date="2019-01" db="EMBL/GenBank/DDBJ databases">
        <title>Draft genome sequence of Psathyrella aberdarensis IHI B618.</title>
        <authorList>
            <person name="Buettner E."/>
            <person name="Kellner H."/>
        </authorList>
    </citation>
    <scope>NUCLEOTIDE SEQUENCE [LARGE SCALE GENOMIC DNA]</scope>
    <source>
        <strain evidence="3 4">IHI B618</strain>
    </source>
</reference>
<feature type="compositionally biased region" description="Basic and acidic residues" evidence="1">
    <location>
        <begin position="120"/>
        <end position="130"/>
    </location>
</feature>
<protein>
    <recommendedName>
        <fullName evidence="2">Fungal-type protein kinase domain-containing protein</fullName>
    </recommendedName>
</protein>
<sequence length="328" mass="36844">MPPGLELLEDDIDDAPDIFIQMPRGILLLDYERQGLEPGTRAHVRSLTRVGSFEAPLHQGELAAMELGFSWGDLTRWSGLQAIGAIQKTQLNQLYYELPVLNSLGSLDCCAEAPPYGDLKRKANDTDSARPTKKLKSPDDDCTTDSQTVLQGAPYQLELLMLWLSQQSTSTQGFQRAGTKAFMAVASLLATRKYLVQHRCCHDMESILWCLVWYVTQGVAAWSEGSFYQVAGEKNNWIYTLTPHDLPEGIRPGSNPIWDLLPDTIYRYAGLQVEVLNLRTKPYSDKANMELINRGLPRPKQPSGEECKKKAKEEEIREEEDRLLAISA</sequence>
<evidence type="ECO:0000259" key="2">
    <source>
        <dbReference type="Pfam" id="PF17667"/>
    </source>
</evidence>
<dbReference type="AlphaFoldDB" id="A0A4Q2DKQ4"/>
<evidence type="ECO:0000256" key="1">
    <source>
        <dbReference type="SAM" id="MobiDB-lite"/>
    </source>
</evidence>
<name>A0A4Q2DKQ4_9AGAR</name>
<feature type="region of interest" description="Disordered" evidence="1">
    <location>
        <begin position="294"/>
        <end position="328"/>
    </location>
</feature>
<dbReference type="Proteomes" id="UP000290288">
    <property type="component" value="Unassembled WGS sequence"/>
</dbReference>
<keyword evidence="4" id="KW-1185">Reference proteome</keyword>
<accession>A0A4Q2DKQ4</accession>
<feature type="compositionally biased region" description="Basic and acidic residues" evidence="1">
    <location>
        <begin position="303"/>
        <end position="328"/>
    </location>
</feature>
<organism evidence="3 4">
    <name type="scientific">Candolleomyces aberdarensis</name>
    <dbReference type="NCBI Taxonomy" id="2316362"/>
    <lineage>
        <taxon>Eukaryota</taxon>
        <taxon>Fungi</taxon>
        <taxon>Dikarya</taxon>
        <taxon>Basidiomycota</taxon>
        <taxon>Agaricomycotina</taxon>
        <taxon>Agaricomycetes</taxon>
        <taxon>Agaricomycetidae</taxon>
        <taxon>Agaricales</taxon>
        <taxon>Agaricineae</taxon>
        <taxon>Psathyrellaceae</taxon>
        <taxon>Candolleomyces</taxon>
    </lineage>
</organism>
<evidence type="ECO:0000313" key="4">
    <source>
        <dbReference type="Proteomes" id="UP000290288"/>
    </source>
</evidence>
<dbReference type="InterPro" id="IPR040976">
    <property type="entry name" value="Pkinase_fungal"/>
</dbReference>
<feature type="domain" description="Fungal-type protein kinase" evidence="2">
    <location>
        <begin position="168"/>
        <end position="214"/>
    </location>
</feature>
<dbReference type="Pfam" id="PF17667">
    <property type="entry name" value="Pkinase_fungal"/>
    <property type="match status" value="1"/>
</dbReference>
<feature type="region of interest" description="Disordered" evidence="1">
    <location>
        <begin position="120"/>
        <end position="144"/>
    </location>
</feature>